<gene>
    <name evidence="11" type="ORF">HPB52_023712</name>
</gene>
<evidence type="ECO:0000256" key="4">
    <source>
        <dbReference type="ARBA" id="ARBA00022737"/>
    </source>
</evidence>
<comment type="subcellular location">
    <subcellularLocation>
        <location evidence="1">Endomembrane system</location>
        <topology evidence="1">Multi-pass membrane protein</topology>
    </subcellularLocation>
</comment>
<keyword evidence="3 9" id="KW-0812">Transmembrane</keyword>
<keyword evidence="7 9" id="KW-1133">Transmembrane helix</keyword>
<dbReference type="InterPro" id="IPR050173">
    <property type="entry name" value="ABC_transporter_C-like"/>
</dbReference>
<evidence type="ECO:0000256" key="2">
    <source>
        <dbReference type="ARBA" id="ARBA00022448"/>
    </source>
</evidence>
<dbReference type="SUPFAM" id="SSF90123">
    <property type="entry name" value="ABC transporter transmembrane region"/>
    <property type="match status" value="1"/>
</dbReference>
<evidence type="ECO:0000256" key="7">
    <source>
        <dbReference type="ARBA" id="ARBA00022989"/>
    </source>
</evidence>
<proteinExistence type="predicted"/>
<dbReference type="Gene3D" id="1.20.1560.10">
    <property type="entry name" value="ABC transporter type 1, transmembrane domain"/>
    <property type="match status" value="1"/>
</dbReference>
<dbReference type="PROSITE" id="PS50929">
    <property type="entry name" value="ABC_TM1F"/>
    <property type="match status" value="1"/>
</dbReference>
<evidence type="ECO:0000313" key="12">
    <source>
        <dbReference type="Proteomes" id="UP000821837"/>
    </source>
</evidence>
<dbReference type="AlphaFoldDB" id="A0A9D4TC96"/>
<feature type="transmembrane region" description="Helical" evidence="9">
    <location>
        <begin position="80"/>
        <end position="100"/>
    </location>
</feature>
<reference evidence="11" key="2">
    <citation type="submission" date="2021-09" db="EMBL/GenBank/DDBJ databases">
        <authorList>
            <person name="Jia N."/>
            <person name="Wang J."/>
            <person name="Shi W."/>
            <person name="Du L."/>
            <person name="Sun Y."/>
            <person name="Zhan W."/>
            <person name="Jiang J."/>
            <person name="Wang Q."/>
            <person name="Zhang B."/>
            <person name="Ji P."/>
            <person name="Sakyi L.B."/>
            <person name="Cui X."/>
            <person name="Yuan T."/>
            <person name="Jiang B."/>
            <person name="Yang W."/>
            <person name="Lam T.T.-Y."/>
            <person name="Chang Q."/>
            <person name="Ding S."/>
            <person name="Wang X."/>
            <person name="Zhu J."/>
            <person name="Ruan X."/>
            <person name="Zhao L."/>
            <person name="Wei J."/>
            <person name="Que T."/>
            <person name="Du C."/>
            <person name="Cheng J."/>
            <person name="Dai P."/>
            <person name="Han X."/>
            <person name="Huang E."/>
            <person name="Gao Y."/>
            <person name="Liu J."/>
            <person name="Shao H."/>
            <person name="Ye R."/>
            <person name="Li L."/>
            <person name="Wei W."/>
            <person name="Wang X."/>
            <person name="Wang C."/>
            <person name="Huo Q."/>
            <person name="Li W."/>
            <person name="Guo W."/>
            <person name="Chen H."/>
            <person name="Chen S."/>
            <person name="Zhou L."/>
            <person name="Zhou L."/>
            <person name="Ni X."/>
            <person name="Tian J."/>
            <person name="Zhou Y."/>
            <person name="Sheng Y."/>
            <person name="Liu T."/>
            <person name="Pan Y."/>
            <person name="Xia L."/>
            <person name="Li J."/>
            <person name="Zhao F."/>
            <person name="Cao W."/>
        </authorList>
    </citation>
    <scope>NUCLEOTIDE SEQUENCE</scope>
    <source>
        <strain evidence="11">Rsan-2018</strain>
        <tissue evidence="11">Larvae</tissue>
    </source>
</reference>
<name>A0A9D4TC96_RHISA</name>
<dbReference type="PANTHER" id="PTHR24223:SF443">
    <property type="entry name" value="MULTIDRUG-RESISTANCE LIKE PROTEIN 1, ISOFORM I"/>
    <property type="match status" value="1"/>
</dbReference>
<evidence type="ECO:0000259" key="10">
    <source>
        <dbReference type="PROSITE" id="PS50929"/>
    </source>
</evidence>
<dbReference type="InterPro" id="IPR036640">
    <property type="entry name" value="ABC1_TM_sf"/>
</dbReference>
<evidence type="ECO:0000313" key="11">
    <source>
        <dbReference type="EMBL" id="KAH7984754.1"/>
    </source>
</evidence>
<evidence type="ECO:0000256" key="9">
    <source>
        <dbReference type="SAM" id="Phobius"/>
    </source>
</evidence>
<dbReference type="GO" id="GO:0005524">
    <property type="term" value="F:ATP binding"/>
    <property type="evidence" value="ECO:0007669"/>
    <property type="project" value="UniProtKB-KW"/>
</dbReference>
<evidence type="ECO:0000256" key="6">
    <source>
        <dbReference type="ARBA" id="ARBA00022840"/>
    </source>
</evidence>
<keyword evidence="2" id="KW-0813">Transport</keyword>
<keyword evidence="12" id="KW-1185">Reference proteome</keyword>
<sequence>MFLVLSAKRLSRCLHDDMLRHVLQSPVSFFDESPRGRILNRFSTDLEYVDVRTFLNEKQSVQNTITTLSKAAVIGTQSPMLVGVAMVITAIIAFGMSVAVKVSHSARYHESLATSRLLQHTTETVDSLSSVRAYGVTEWFWRHCCRLVDDAMRGYLCFGVTFRFVRTLTATGGFVVVMCTLLANVLFPGPNGPDPSSLGLALSSACSRAPLHKLQEFENLMKRGGRKRLFEEAPSAEKRQKQLCLNSMFSKQAVSQHTLDKLVTTFVVEGLPSFSIVEEQAFKDIEEHLAPGRKTLTRQMLTDHFDA</sequence>
<keyword evidence="5" id="KW-0547">Nucleotide-binding</keyword>
<comment type="caution">
    <text evidence="11">The sequence shown here is derived from an EMBL/GenBank/DDBJ whole genome shotgun (WGS) entry which is preliminary data.</text>
</comment>
<dbReference type="EMBL" id="JABSTV010001245">
    <property type="protein sequence ID" value="KAH7984754.1"/>
    <property type="molecule type" value="Genomic_DNA"/>
</dbReference>
<dbReference type="InterPro" id="IPR011527">
    <property type="entry name" value="ABC1_TM_dom"/>
</dbReference>
<evidence type="ECO:0000256" key="8">
    <source>
        <dbReference type="ARBA" id="ARBA00023136"/>
    </source>
</evidence>
<feature type="domain" description="ABC transmembrane type-1" evidence="10">
    <location>
        <begin position="1"/>
        <end position="182"/>
    </location>
</feature>
<organism evidence="11 12">
    <name type="scientific">Rhipicephalus sanguineus</name>
    <name type="common">Brown dog tick</name>
    <name type="synonym">Ixodes sanguineus</name>
    <dbReference type="NCBI Taxonomy" id="34632"/>
    <lineage>
        <taxon>Eukaryota</taxon>
        <taxon>Metazoa</taxon>
        <taxon>Ecdysozoa</taxon>
        <taxon>Arthropoda</taxon>
        <taxon>Chelicerata</taxon>
        <taxon>Arachnida</taxon>
        <taxon>Acari</taxon>
        <taxon>Parasitiformes</taxon>
        <taxon>Ixodida</taxon>
        <taxon>Ixodoidea</taxon>
        <taxon>Ixodidae</taxon>
        <taxon>Rhipicephalinae</taxon>
        <taxon>Rhipicephalus</taxon>
        <taxon>Rhipicephalus</taxon>
    </lineage>
</organism>
<dbReference type="Proteomes" id="UP000821837">
    <property type="component" value="Chromosome 1"/>
</dbReference>
<evidence type="ECO:0000256" key="5">
    <source>
        <dbReference type="ARBA" id="ARBA00022741"/>
    </source>
</evidence>
<dbReference type="PANTHER" id="PTHR24223">
    <property type="entry name" value="ATP-BINDING CASSETTE SUB-FAMILY C"/>
    <property type="match status" value="1"/>
</dbReference>
<accession>A0A9D4TC96</accession>
<keyword evidence="4" id="KW-0677">Repeat</keyword>
<evidence type="ECO:0000256" key="1">
    <source>
        <dbReference type="ARBA" id="ARBA00004127"/>
    </source>
</evidence>
<dbReference type="GO" id="GO:0140359">
    <property type="term" value="F:ABC-type transporter activity"/>
    <property type="evidence" value="ECO:0007669"/>
    <property type="project" value="InterPro"/>
</dbReference>
<dbReference type="GO" id="GO:0016020">
    <property type="term" value="C:membrane"/>
    <property type="evidence" value="ECO:0007669"/>
    <property type="project" value="InterPro"/>
</dbReference>
<feature type="transmembrane region" description="Helical" evidence="9">
    <location>
        <begin position="168"/>
        <end position="187"/>
    </location>
</feature>
<protein>
    <recommendedName>
        <fullName evidence="10">ABC transmembrane type-1 domain-containing protein</fullName>
    </recommendedName>
</protein>
<dbReference type="GO" id="GO:0012505">
    <property type="term" value="C:endomembrane system"/>
    <property type="evidence" value="ECO:0007669"/>
    <property type="project" value="UniProtKB-SubCell"/>
</dbReference>
<keyword evidence="8 9" id="KW-0472">Membrane</keyword>
<keyword evidence="6" id="KW-0067">ATP-binding</keyword>
<reference evidence="11" key="1">
    <citation type="journal article" date="2020" name="Cell">
        <title>Large-Scale Comparative Analyses of Tick Genomes Elucidate Their Genetic Diversity and Vector Capacities.</title>
        <authorList>
            <consortium name="Tick Genome and Microbiome Consortium (TIGMIC)"/>
            <person name="Jia N."/>
            <person name="Wang J."/>
            <person name="Shi W."/>
            <person name="Du L."/>
            <person name="Sun Y."/>
            <person name="Zhan W."/>
            <person name="Jiang J.F."/>
            <person name="Wang Q."/>
            <person name="Zhang B."/>
            <person name="Ji P."/>
            <person name="Bell-Sakyi L."/>
            <person name="Cui X.M."/>
            <person name="Yuan T.T."/>
            <person name="Jiang B.G."/>
            <person name="Yang W.F."/>
            <person name="Lam T.T."/>
            <person name="Chang Q.C."/>
            <person name="Ding S.J."/>
            <person name="Wang X.J."/>
            <person name="Zhu J.G."/>
            <person name="Ruan X.D."/>
            <person name="Zhao L."/>
            <person name="Wei J.T."/>
            <person name="Ye R.Z."/>
            <person name="Que T.C."/>
            <person name="Du C.H."/>
            <person name="Zhou Y.H."/>
            <person name="Cheng J.X."/>
            <person name="Dai P.F."/>
            <person name="Guo W.B."/>
            <person name="Han X.H."/>
            <person name="Huang E.J."/>
            <person name="Li L.F."/>
            <person name="Wei W."/>
            <person name="Gao Y.C."/>
            <person name="Liu J.Z."/>
            <person name="Shao H.Z."/>
            <person name="Wang X."/>
            <person name="Wang C.C."/>
            <person name="Yang T.C."/>
            <person name="Huo Q.B."/>
            <person name="Li W."/>
            <person name="Chen H.Y."/>
            <person name="Chen S.E."/>
            <person name="Zhou L.G."/>
            <person name="Ni X.B."/>
            <person name="Tian J.H."/>
            <person name="Sheng Y."/>
            <person name="Liu T."/>
            <person name="Pan Y.S."/>
            <person name="Xia L.Y."/>
            <person name="Li J."/>
            <person name="Zhao F."/>
            <person name="Cao W.C."/>
        </authorList>
    </citation>
    <scope>NUCLEOTIDE SEQUENCE</scope>
    <source>
        <strain evidence="11">Rsan-2018</strain>
    </source>
</reference>
<dbReference type="Pfam" id="PF00664">
    <property type="entry name" value="ABC_membrane"/>
    <property type="match status" value="1"/>
</dbReference>
<dbReference type="VEuPathDB" id="VectorBase:RSAN_054494"/>
<evidence type="ECO:0000256" key="3">
    <source>
        <dbReference type="ARBA" id="ARBA00022692"/>
    </source>
</evidence>